<dbReference type="STRING" id="1387353.BSF38_00970"/>
<keyword evidence="2" id="KW-0479">Metal-binding</keyword>
<evidence type="ECO:0000256" key="3">
    <source>
        <dbReference type="ARBA" id="ARBA00022763"/>
    </source>
</evidence>
<dbReference type="RefSeq" id="WP_076343712.1">
    <property type="nucleotide sequence ID" value="NZ_CP019082.1"/>
</dbReference>
<dbReference type="KEGG" id="pbor:BSF38_00970"/>
<reference evidence="10" key="1">
    <citation type="submission" date="2016-12" db="EMBL/GenBank/DDBJ databases">
        <title>Comparative genomics of four Isosphaeraceae planctomycetes: a common pool of plasmids and glycoside hydrolase genes.</title>
        <authorList>
            <person name="Ivanova A."/>
        </authorList>
    </citation>
    <scope>NUCLEOTIDE SEQUENCE [LARGE SCALE GENOMIC DNA]</scope>
    <source>
        <strain evidence="10">PX4</strain>
    </source>
</reference>
<dbReference type="GO" id="GO:0006281">
    <property type="term" value="P:DNA repair"/>
    <property type="evidence" value="ECO:0007669"/>
    <property type="project" value="UniProtKB-KW"/>
</dbReference>
<dbReference type="GO" id="GO:0097506">
    <property type="term" value="F:deaminated base DNA N-glycosylase activity"/>
    <property type="evidence" value="ECO:0007669"/>
    <property type="project" value="UniProtKB-ARBA"/>
</dbReference>
<proteinExistence type="predicted"/>
<dbReference type="GO" id="GO:0046872">
    <property type="term" value="F:metal ion binding"/>
    <property type="evidence" value="ECO:0007669"/>
    <property type="project" value="UniProtKB-KW"/>
</dbReference>
<accession>A0A1U7CKV9</accession>
<dbReference type="SUPFAM" id="SSF52141">
    <property type="entry name" value="Uracil-DNA glycosylase-like"/>
    <property type="match status" value="1"/>
</dbReference>
<organism evidence="9 10">
    <name type="scientific">Paludisphaera borealis</name>
    <dbReference type="NCBI Taxonomy" id="1387353"/>
    <lineage>
        <taxon>Bacteria</taxon>
        <taxon>Pseudomonadati</taxon>
        <taxon>Planctomycetota</taxon>
        <taxon>Planctomycetia</taxon>
        <taxon>Isosphaerales</taxon>
        <taxon>Isosphaeraceae</taxon>
        <taxon>Paludisphaera</taxon>
    </lineage>
</organism>
<gene>
    <name evidence="9" type="ORF">BSF38_00970</name>
</gene>
<dbReference type="InterPro" id="IPR036895">
    <property type="entry name" value="Uracil-DNA_glycosylase-like_sf"/>
</dbReference>
<keyword evidence="10" id="KW-1185">Reference proteome</keyword>
<evidence type="ECO:0000256" key="4">
    <source>
        <dbReference type="ARBA" id="ARBA00022801"/>
    </source>
</evidence>
<keyword evidence="5" id="KW-0408">Iron</keyword>
<evidence type="ECO:0000313" key="9">
    <source>
        <dbReference type="EMBL" id="APW59546.1"/>
    </source>
</evidence>
<evidence type="ECO:0000259" key="8">
    <source>
        <dbReference type="Pfam" id="PF03167"/>
    </source>
</evidence>
<dbReference type="EMBL" id="CP019082">
    <property type="protein sequence ID" value="APW59546.1"/>
    <property type="molecule type" value="Genomic_DNA"/>
</dbReference>
<keyword evidence="1" id="KW-0004">4Fe-4S</keyword>
<evidence type="ECO:0000256" key="5">
    <source>
        <dbReference type="ARBA" id="ARBA00023004"/>
    </source>
</evidence>
<dbReference type="InterPro" id="IPR051536">
    <property type="entry name" value="UDG_Type-4/5"/>
</dbReference>
<dbReference type="PANTHER" id="PTHR33693">
    <property type="entry name" value="TYPE-5 URACIL-DNA GLYCOSYLASE"/>
    <property type="match status" value="1"/>
</dbReference>
<dbReference type="InterPro" id="IPR005122">
    <property type="entry name" value="Uracil-DNA_glycosylase-like"/>
</dbReference>
<dbReference type="GO" id="GO:0051539">
    <property type="term" value="F:4 iron, 4 sulfur cluster binding"/>
    <property type="evidence" value="ECO:0007669"/>
    <property type="project" value="UniProtKB-KW"/>
</dbReference>
<evidence type="ECO:0000256" key="7">
    <source>
        <dbReference type="ARBA" id="ARBA00023204"/>
    </source>
</evidence>
<sequence length="239" mass="26285">MPRVQKIEDLIESAAAEARREEFPVDEPVYERVERDPRRPILFAGSLDAPVCILARDLGRDEVAAGQPLIGAGGRLVRAGIVAAWPSKANAGEPPRLEDALDHALLTNTVPFKPPGNKAYAESVRARFRPFVVSLLAGFWRGGQVITLGTEAFRWFEPYAEGGRFDESAGTDARFDATFACRLPVSATGKGDPPFKTIVVRPLPHPSPLNRRWYSKFPGMLARRLEEVKRQVAESADPA</sequence>
<keyword evidence="4" id="KW-0378">Hydrolase</keyword>
<evidence type="ECO:0000256" key="1">
    <source>
        <dbReference type="ARBA" id="ARBA00022485"/>
    </source>
</evidence>
<keyword evidence="7" id="KW-0234">DNA repair</keyword>
<dbReference type="PANTHER" id="PTHR33693:SF1">
    <property type="entry name" value="TYPE-4 URACIL-DNA GLYCOSYLASE"/>
    <property type="match status" value="1"/>
</dbReference>
<name>A0A1U7CKV9_9BACT</name>
<keyword evidence="6" id="KW-0411">Iron-sulfur</keyword>
<dbReference type="Pfam" id="PF03167">
    <property type="entry name" value="UDG"/>
    <property type="match status" value="1"/>
</dbReference>
<feature type="domain" description="Uracil-DNA glycosylase-like" evidence="8">
    <location>
        <begin position="45"/>
        <end position="228"/>
    </location>
</feature>
<evidence type="ECO:0000256" key="6">
    <source>
        <dbReference type="ARBA" id="ARBA00023014"/>
    </source>
</evidence>
<keyword evidence="3" id="KW-0227">DNA damage</keyword>
<dbReference type="AlphaFoldDB" id="A0A1U7CKV9"/>
<protein>
    <recommendedName>
        <fullName evidence="8">Uracil-DNA glycosylase-like domain-containing protein</fullName>
    </recommendedName>
</protein>
<evidence type="ECO:0000313" key="10">
    <source>
        <dbReference type="Proteomes" id="UP000186309"/>
    </source>
</evidence>
<evidence type="ECO:0000256" key="2">
    <source>
        <dbReference type="ARBA" id="ARBA00022723"/>
    </source>
</evidence>
<dbReference type="Gene3D" id="3.40.470.10">
    <property type="entry name" value="Uracil-DNA glycosylase-like domain"/>
    <property type="match status" value="1"/>
</dbReference>
<dbReference type="Proteomes" id="UP000186309">
    <property type="component" value="Chromosome"/>
</dbReference>